<reference evidence="2 3" key="1">
    <citation type="journal article" date="2019" name="Sci. Rep.">
        <title>Orb-weaving spider Araneus ventricosus genome elucidates the spidroin gene catalogue.</title>
        <authorList>
            <person name="Kono N."/>
            <person name="Nakamura H."/>
            <person name="Ohtoshi R."/>
            <person name="Moran D.A.P."/>
            <person name="Shinohara A."/>
            <person name="Yoshida Y."/>
            <person name="Fujiwara M."/>
            <person name="Mori M."/>
            <person name="Tomita M."/>
            <person name="Arakawa K."/>
        </authorList>
    </citation>
    <scope>NUCLEOTIDE SEQUENCE [LARGE SCALE GENOMIC DNA]</scope>
</reference>
<dbReference type="EMBL" id="BGPR01006441">
    <property type="protein sequence ID" value="GBN19048.1"/>
    <property type="molecule type" value="Genomic_DNA"/>
</dbReference>
<comment type="caution">
    <text evidence="2">The sequence shown here is derived from an EMBL/GenBank/DDBJ whole genome shotgun (WGS) entry which is preliminary data.</text>
</comment>
<feature type="compositionally biased region" description="Low complexity" evidence="1">
    <location>
        <begin position="129"/>
        <end position="142"/>
    </location>
</feature>
<protein>
    <submittedName>
        <fullName evidence="2">Uncharacterized protein</fullName>
    </submittedName>
</protein>
<dbReference type="Proteomes" id="UP000499080">
    <property type="component" value="Unassembled WGS sequence"/>
</dbReference>
<organism evidence="2 3">
    <name type="scientific">Araneus ventricosus</name>
    <name type="common">Orbweaver spider</name>
    <name type="synonym">Epeira ventricosa</name>
    <dbReference type="NCBI Taxonomy" id="182803"/>
    <lineage>
        <taxon>Eukaryota</taxon>
        <taxon>Metazoa</taxon>
        <taxon>Ecdysozoa</taxon>
        <taxon>Arthropoda</taxon>
        <taxon>Chelicerata</taxon>
        <taxon>Arachnida</taxon>
        <taxon>Araneae</taxon>
        <taxon>Araneomorphae</taxon>
        <taxon>Entelegynae</taxon>
        <taxon>Araneoidea</taxon>
        <taxon>Araneidae</taxon>
        <taxon>Araneus</taxon>
    </lineage>
</organism>
<feature type="compositionally biased region" description="Basic and acidic residues" evidence="1">
    <location>
        <begin position="87"/>
        <end position="101"/>
    </location>
</feature>
<gene>
    <name evidence="2" type="ORF">AVEN_73452_1</name>
</gene>
<evidence type="ECO:0000313" key="2">
    <source>
        <dbReference type="EMBL" id="GBN19048.1"/>
    </source>
</evidence>
<evidence type="ECO:0000313" key="3">
    <source>
        <dbReference type="Proteomes" id="UP000499080"/>
    </source>
</evidence>
<proteinExistence type="predicted"/>
<dbReference type="AlphaFoldDB" id="A0A4Y2LW58"/>
<sequence>MYANATVRKCRISENAHLARDSLYPGAVEQIDKLQVWTQRRGRERALRRPPVVYQAQENEAVAGDGALGSSHRAALPEDQEEAQDVGADRPHDQVGPRDGDVDLDAGLQGVARPAAAEQLQGSAGGQGAPPSGGQAGGSLPPNDGAVHLTHCAATPLVQGIAGSDDAHALWKAGRLAVVGIQQVDCSERKWGSSIRMVNT</sequence>
<feature type="region of interest" description="Disordered" evidence="1">
    <location>
        <begin position="57"/>
        <end position="147"/>
    </location>
</feature>
<name>A0A4Y2LW58_ARAVE</name>
<keyword evidence="3" id="KW-1185">Reference proteome</keyword>
<accession>A0A4Y2LW58</accession>
<evidence type="ECO:0000256" key="1">
    <source>
        <dbReference type="SAM" id="MobiDB-lite"/>
    </source>
</evidence>